<dbReference type="EMBL" id="CM031817">
    <property type="protein sequence ID" value="KAG6642421.1"/>
    <property type="molecule type" value="Genomic_DNA"/>
</dbReference>
<evidence type="ECO:0000313" key="2">
    <source>
        <dbReference type="Proteomes" id="UP000811609"/>
    </source>
</evidence>
<evidence type="ECO:0000313" key="1">
    <source>
        <dbReference type="EMBL" id="KAG6642421.1"/>
    </source>
</evidence>
<comment type="caution">
    <text evidence="1">The sequence shown here is derived from an EMBL/GenBank/DDBJ whole genome shotgun (WGS) entry which is preliminary data.</text>
</comment>
<sequence length="109" mass="12261">MPSSISCLVSLQFDDHYFLASSMDGLVGRTANYGSGVSRLGNCSEDKFSNLVPSTVCWHRAERLLGVQDETQWYKECIHQQVYGLKVWLGSHKGLFCMDWSGIYSDALM</sequence>
<proteinExistence type="predicted"/>
<reference evidence="1" key="1">
    <citation type="submission" date="2020-12" db="EMBL/GenBank/DDBJ databases">
        <title>WGS assembly of Carya illinoinensis cv. Pawnee.</title>
        <authorList>
            <person name="Platts A."/>
            <person name="Shu S."/>
            <person name="Wright S."/>
            <person name="Barry K."/>
            <person name="Edger P."/>
            <person name="Pires J.C."/>
            <person name="Schmutz J."/>
        </authorList>
    </citation>
    <scope>NUCLEOTIDE SEQUENCE</scope>
    <source>
        <tissue evidence="1">Leaf</tissue>
    </source>
</reference>
<gene>
    <name evidence="1" type="ORF">CIPAW_09G139700</name>
</gene>
<name>A0A8T1PLM2_CARIL</name>
<protein>
    <submittedName>
        <fullName evidence="1">Uncharacterized protein</fullName>
    </submittedName>
</protein>
<accession>A0A8T1PLM2</accession>
<keyword evidence="2" id="KW-1185">Reference proteome</keyword>
<dbReference type="AlphaFoldDB" id="A0A8T1PLM2"/>
<dbReference type="Proteomes" id="UP000811609">
    <property type="component" value="Chromosome 9"/>
</dbReference>
<organism evidence="1 2">
    <name type="scientific">Carya illinoinensis</name>
    <name type="common">Pecan</name>
    <dbReference type="NCBI Taxonomy" id="32201"/>
    <lineage>
        <taxon>Eukaryota</taxon>
        <taxon>Viridiplantae</taxon>
        <taxon>Streptophyta</taxon>
        <taxon>Embryophyta</taxon>
        <taxon>Tracheophyta</taxon>
        <taxon>Spermatophyta</taxon>
        <taxon>Magnoliopsida</taxon>
        <taxon>eudicotyledons</taxon>
        <taxon>Gunneridae</taxon>
        <taxon>Pentapetalae</taxon>
        <taxon>rosids</taxon>
        <taxon>fabids</taxon>
        <taxon>Fagales</taxon>
        <taxon>Juglandaceae</taxon>
        <taxon>Carya</taxon>
    </lineage>
</organism>